<comment type="caution">
    <text evidence="6">The sequence shown here is derived from an EMBL/GenBank/DDBJ whole genome shotgun (WGS) entry which is preliminary data.</text>
</comment>
<evidence type="ECO:0000256" key="3">
    <source>
        <dbReference type="ARBA" id="ARBA00022679"/>
    </source>
</evidence>
<dbReference type="InterPro" id="IPR003406">
    <property type="entry name" value="Glyco_trans_14"/>
</dbReference>
<dbReference type="GO" id="GO:0016757">
    <property type="term" value="F:glycosyltransferase activity"/>
    <property type="evidence" value="ECO:0007669"/>
    <property type="project" value="UniProtKB-KW"/>
</dbReference>
<dbReference type="EMBL" id="CATQJA010001280">
    <property type="protein sequence ID" value="CAJ0566622.1"/>
    <property type="molecule type" value="Genomic_DNA"/>
</dbReference>
<dbReference type="Proteomes" id="UP001177023">
    <property type="component" value="Unassembled WGS sequence"/>
</dbReference>
<accession>A0AA36CD64</accession>
<dbReference type="GO" id="GO:0016020">
    <property type="term" value="C:membrane"/>
    <property type="evidence" value="ECO:0007669"/>
    <property type="project" value="UniProtKB-SubCell"/>
</dbReference>
<sequence>MSCEAIRSRVIGPIPHPRLNFSIAFAKGVHTDYEFLEMGLATTYSPENHYCFAVDSKSTPEFQHRFRMLASCLPNVYLTPVKRSMTSAGAYVNRAHLDCLEATLGRKAVKWMTQDVNLTTLIDHLTHNKTGYGVDEQFIATLALSETLLMPGGLHHRCGGKPGFSYFTRYTIWKGDCKTRKWRKGRAFGAI</sequence>
<proteinExistence type="predicted"/>
<dbReference type="AlphaFoldDB" id="A0AA36CD64"/>
<reference evidence="6" key="1">
    <citation type="submission" date="2023-06" db="EMBL/GenBank/DDBJ databases">
        <authorList>
            <person name="Delattre M."/>
        </authorList>
    </citation>
    <scope>NUCLEOTIDE SEQUENCE</scope>
    <source>
        <strain evidence="6">AF72</strain>
    </source>
</reference>
<protein>
    <submittedName>
        <fullName evidence="6">Uncharacterized protein</fullName>
    </submittedName>
</protein>
<keyword evidence="5" id="KW-0325">Glycoprotein</keyword>
<keyword evidence="7" id="KW-1185">Reference proteome</keyword>
<keyword evidence="3" id="KW-0808">Transferase</keyword>
<evidence type="ECO:0000256" key="4">
    <source>
        <dbReference type="ARBA" id="ARBA00023136"/>
    </source>
</evidence>
<evidence type="ECO:0000313" key="6">
    <source>
        <dbReference type="EMBL" id="CAJ0566622.1"/>
    </source>
</evidence>
<evidence type="ECO:0000256" key="1">
    <source>
        <dbReference type="ARBA" id="ARBA00004606"/>
    </source>
</evidence>
<gene>
    <name evidence="6" type="ORF">MSPICULIGERA_LOCUS5214</name>
</gene>
<name>A0AA36CD64_9BILA</name>
<keyword evidence="4" id="KW-0472">Membrane</keyword>
<organism evidence="6 7">
    <name type="scientific">Mesorhabditis spiculigera</name>
    <dbReference type="NCBI Taxonomy" id="96644"/>
    <lineage>
        <taxon>Eukaryota</taxon>
        <taxon>Metazoa</taxon>
        <taxon>Ecdysozoa</taxon>
        <taxon>Nematoda</taxon>
        <taxon>Chromadorea</taxon>
        <taxon>Rhabditida</taxon>
        <taxon>Rhabditina</taxon>
        <taxon>Rhabditomorpha</taxon>
        <taxon>Rhabditoidea</taxon>
        <taxon>Rhabditidae</taxon>
        <taxon>Mesorhabditinae</taxon>
        <taxon>Mesorhabditis</taxon>
    </lineage>
</organism>
<dbReference type="PANTHER" id="PTHR46671:SF7">
    <property type="entry name" value="CORE-2_I-BRANCHING ENZYME"/>
    <property type="match status" value="1"/>
</dbReference>
<evidence type="ECO:0000313" key="7">
    <source>
        <dbReference type="Proteomes" id="UP001177023"/>
    </source>
</evidence>
<dbReference type="Pfam" id="PF02485">
    <property type="entry name" value="Branch"/>
    <property type="match status" value="1"/>
</dbReference>
<comment type="subcellular location">
    <subcellularLocation>
        <location evidence="1">Membrane</location>
        <topology evidence="1">Single-pass type II membrane protein</topology>
    </subcellularLocation>
</comment>
<dbReference type="PANTHER" id="PTHR46671">
    <property type="entry name" value="PROTEIN CBG11221"/>
    <property type="match status" value="1"/>
</dbReference>
<evidence type="ECO:0000256" key="5">
    <source>
        <dbReference type="ARBA" id="ARBA00023180"/>
    </source>
</evidence>
<feature type="non-terminal residue" evidence="6">
    <location>
        <position position="191"/>
    </location>
</feature>
<evidence type="ECO:0000256" key="2">
    <source>
        <dbReference type="ARBA" id="ARBA00022676"/>
    </source>
</evidence>
<keyword evidence="2" id="KW-0328">Glycosyltransferase</keyword>